<reference evidence="2 3" key="1">
    <citation type="submission" date="2019-09" db="EMBL/GenBank/DDBJ databases">
        <authorList>
            <person name="Ou C."/>
        </authorList>
    </citation>
    <scope>NUCLEOTIDE SEQUENCE [LARGE SCALE GENOMIC DNA]</scope>
    <source>
        <strain evidence="2">S2</strain>
        <tissue evidence="2">Leaf</tissue>
    </source>
</reference>
<dbReference type="InterPro" id="IPR008808">
    <property type="entry name" value="Powdery_mildew-R_dom"/>
</dbReference>
<dbReference type="GO" id="GO:0016301">
    <property type="term" value="F:kinase activity"/>
    <property type="evidence" value="ECO:0007669"/>
    <property type="project" value="UniProtKB-KW"/>
</dbReference>
<dbReference type="EMBL" id="SMOL01000401">
    <property type="protein sequence ID" value="KAB2617902.1"/>
    <property type="molecule type" value="Genomic_DNA"/>
</dbReference>
<proteinExistence type="predicted"/>
<keyword evidence="3" id="KW-1185">Reference proteome</keyword>
<comment type="caution">
    <text evidence="2">The sequence shown here is derived from an EMBL/GenBank/DDBJ whole genome shotgun (WGS) entry which is preliminary data.</text>
</comment>
<protein>
    <submittedName>
        <fullName evidence="2">Serine/threonine-protein kinase Cx32</fullName>
    </submittedName>
</protein>
<reference evidence="3" key="2">
    <citation type="submission" date="2019-10" db="EMBL/GenBank/DDBJ databases">
        <title>A de novo genome assembly of a pear dwarfing rootstock.</title>
        <authorList>
            <person name="Wang F."/>
            <person name="Wang J."/>
            <person name="Li S."/>
            <person name="Zhang Y."/>
            <person name="Fang M."/>
            <person name="Ma L."/>
            <person name="Zhao Y."/>
            <person name="Jiang S."/>
        </authorList>
    </citation>
    <scope>NUCLEOTIDE SEQUENCE [LARGE SCALE GENOMIC DNA]</scope>
</reference>
<feature type="domain" description="RPW8" evidence="1">
    <location>
        <begin position="2"/>
        <end position="90"/>
    </location>
</feature>
<reference evidence="2 3" key="3">
    <citation type="submission" date="2019-11" db="EMBL/GenBank/DDBJ databases">
        <title>A de novo genome assembly of a pear dwarfing rootstock.</title>
        <authorList>
            <person name="Wang F."/>
            <person name="Wang J."/>
            <person name="Li S."/>
            <person name="Zhang Y."/>
            <person name="Fang M."/>
            <person name="Ma L."/>
            <person name="Zhao Y."/>
            <person name="Jiang S."/>
        </authorList>
    </citation>
    <scope>NUCLEOTIDE SEQUENCE [LARGE SCALE GENOMIC DNA]</scope>
    <source>
        <strain evidence="2">S2</strain>
        <tissue evidence="2">Leaf</tissue>
    </source>
</reference>
<organism evidence="2 3">
    <name type="scientific">Pyrus ussuriensis x Pyrus communis</name>
    <dbReference type="NCBI Taxonomy" id="2448454"/>
    <lineage>
        <taxon>Eukaryota</taxon>
        <taxon>Viridiplantae</taxon>
        <taxon>Streptophyta</taxon>
        <taxon>Embryophyta</taxon>
        <taxon>Tracheophyta</taxon>
        <taxon>Spermatophyta</taxon>
        <taxon>Magnoliopsida</taxon>
        <taxon>eudicotyledons</taxon>
        <taxon>Gunneridae</taxon>
        <taxon>Pentapetalae</taxon>
        <taxon>rosids</taxon>
        <taxon>fabids</taxon>
        <taxon>Rosales</taxon>
        <taxon>Rosaceae</taxon>
        <taxon>Amygdaloideae</taxon>
        <taxon>Maleae</taxon>
        <taxon>Pyrus</taxon>
    </lineage>
</organism>
<gene>
    <name evidence="2" type="ORF">D8674_013771</name>
</gene>
<sequence length="119" mass="13427">MQEIEGKNTTLHPQDEELKDLKEEMEAGVKRVQELSEQSALNFCMRAFYTVELDGMDKSLKRLLGILQVQGIGDVKEVLVQVIDCKTDVNKISIQLDDCKTEIVEGILAWTGKTTDQLD</sequence>
<dbReference type="Pfam" id="PF05659">
    <property type="entry name" value="RPW8"/>
    <property type="match status" value="1"/>
</dbReference>
<evidence type="ECO:0000259" key="1">
    <source>
        <dbReference type="Pfam" id="PF05659"/>
    </source>
</evidence>
<name>A0A5N5GW31_9ROSA</name>
<dbReference type="Proteomes" id="UP000327157">
    <property type="component" value="Chromosome 15"/>
</dbReference>
<accession>A0A5N5GW31</accession>
<evidence type="ECO:0000313" key="2">
    <source>
        <dbReference type="EMBL" id="KAB2617902.1"/>
    </source>
</evidence>
<evidence type="ECO:0000313" key="3">
    <source>
        <dbReference type="Proteomes" id="UP000327157"/>
    </source>
</evidence>
<dbReference type="AlphaFoldDB" id="A0A5N5GW31"/>
<keyword evidence="2" id="KW-0418">Kinase</keyword>
<dbReference type="OrthoDB" id="1165011at2759"/>
<keyword evidence="2" id="KW-0808">Transferase</keyword>